<sequence>MSNPTTPAVTYVGFHPISPNPFTTLPTTLPRPGFLTSANDPFNPTIHLPSTPFDFRRLRAKNPNLSPH</sequence>
<gene>
    <name evidence="1" type="ORF">HK097_001686</name>
</gene>
<evidence type="ECO:0000313" key="1">
    <source>
        <dbReference type="EMBL" id="KAJ3043726.1"/>
    </source>
</evidence>
<protein>
    <submittedName>
        <fullName evidence="1">Uncharacterized protein</fullName>
    </submittedName>
</protein>
<keyword evidence="2" id="KW-1185">Reference proteome</keyword>
<organism evidence="1 2">
    <name type="scientific">Rhizophlyctis rosea</name>
    <dbReference type="NCBI Taxonomy" id="64517"/>
    <lineage>
        <taxon>Eukaryota</taxon>
        <taxon>Fungi</taxon>
        <taxon>Fungi incertae sedis</taxon>
        <taxon>Chytridiomycota</taxon>
        <taxon>Chytridiomycota incertae sedis</taxon>
        <taxon>Chytridiomycetes</taxon>
        <taxon>Rhizophlyctidales</taxon>
        <taxon>Rhizophlyctidaceae</taxon>
        <taxon>Rhizophlyctis</taxon>
    </lineage>
</organism>
<comment type="caution">
    <text evidence="1">The sequence shown here is derived from an EMBL/GenBank/DDBJ whole genome shotgun (WGS) entry which is preliminary data.</text>
</comment>
<dbReference type="Proteomes" id="UP001212841">
    <property type="component" value="Unassembled WGS sequence"/>
</dbReference>
<reference evidence="1" key="1">
    <citation type="submission" date="2020-05" db="EMBL/GenBank/DDBJ databases">
        <title>Phylogenomic resolution of chytrid fungi.</title>
        <authorList>
            <person name="Stajich J.E."/>
            <person name="Amses K."/>
            <person name="Simmons R."/>
            <person name="Seto K."/>
            <person name="Myers J."/>
            <person name="Bonds A."/>
            <person name="Quandt C.A."/>
            <person name="Barry K."/>
            <person name="Liu P."/>
            <person name="Grigoriev I."/>
            <person name="Longcore J.E."/>
            <person name="James T.Y."/>
        </authorList>
    </citation>
    <scope>NUCLEOTIDE SEQUENCE</scope>
    <source>
        <strain evidence="1">JEL0318</strain>
    </source>
</reference>
<dbReference type="EMBL" id="JADGJD010001340">
    <property type="protein sequence ID" value="KAJ3043726.1"/>
    <property type="molecule type" value="Genomic_DNA"/>
</dbReference>
<accession>A0AAD5X1Q5</accession>
<dbReference type="AlphaFoldDB" id="A0AAD5X1Q5"/>
<name>A0AAD5X1Q5_9FUNG</name>
<evidence type="ECO:0000313" key="2">
    <source>
        <dbReference type="Proteomes" id="UP001212841"/>
    </source>
</evidence>
<proteinExistence type="predicted"/>